<gene>
    <name evidence="1" type="ORF">CfE428DRAFT_6415</name>
</gene>
<dbReference type="InParanoid" id="B4DBX4"/>
<sequence>MKPFKLSCDFRPTSRGTITCDIVNLGEEELRIKEILLVVRTKSGFGIELPSDYCWREGPYQLAVQEKIQVKFKGTIKSFLEINEQSDDDPLASFALKICFFEGRKVEWPAISLDQYAPKNIEIGF</sequence>
<reference evidence="1 2" key="1">
    <citation type="journal article" date="2011" name="J. Bacteriol.">
        <title>Genome sequence of Chthoniobacter flavus Ellin428, an aerobic heterotrophic soil bacterium.</title>
        <authorList>
            <person name="Kant R."/>
            <person name="van Passel M.W."/>
            <person name="Palva A."/>
            <person name="Lucas S."/>
            <person name="Lapidus A."/>
            <person name="Glavina Del Rio T."/>
            <person name="Dalin E."/>
            <person name="Tice H."/>
            <person name="Bruce D."/>
            <person name="Goodwin L."/>
            <person name="Pitluck S."/>
            <person name="Larimer F.W."/>
            <person name="Land M.L."/>
            <person name="Hauser L."/>
            <person name="Sangwan P."/>
            <person name="de Vos W.M."/>
            <person name="Janssen P.H."/>
            <person name="Smidt H."/>
        </authorList>
    </citation>
    <scope>NUCLEOTIDE SEQUENCE [LARGE SCALE GENOMIC DNA]</scope>
    <source>
        <strain evidence="1 2">Ellin428</strain>
    </source>
</reference>
<keyword evidence="2" id="KW-1185">Reference proteome</keyword>
<evidence type="ECO:0000313" key="1">
    <source>
        <dbReference type="EMBL" id="EDY16021.1"/>
    </source>
</evidence>
<evidence type="ECO:0000313" key="2">
    <source>
        <dbReference type="Proteomes" id="UP000005824"/>
    </source>
</evidence>
<proteinExistence type="predicted"/>
<organism evidence="1 2">
    <name type="scientific">Chthoniobacter flavus Ellin428</name>
    <dbReference type="NCBI Taxonomy" id="497964"/>
    <lineage>
        <taxon>Bacteria</taxon>
        <taxon>Pseudomonadati</taxon>
        <taxon>Verrucomicrobiota</taxon>
        <taxon>Spartobacteria</taxon>
        <taxon>Chthoniobacterales</taxon>
        <taxon>Chthoniobacteraceae</taxon>
        <taxon>Chthoniobacter</taxon>
    </lineage>
</organism>
<dbReference type="AlphaFoldDB" id="B4DBX4"/>
<dbReference type="RefSeq" id="WP_006983732.1">
    <property type="nucleotide sequence ID" value="NZ_ABVL01000042.1"/>
</dbReference>
<name>B4DBX4_9BACT</name>
<accession>B4DBX4</accession>
<protein>
    <submittedName>
        <fullName evidence="1">Uncharacterized protein</fullName>
    </submittedName>
</protein>
<comment type="caution">
    <text evidence="1">The sequence shown here is derived from an EMBL/GenBank/DDBJ whole genome shotgun (WGS) entry which is preliminary data.</text>
</comment>
<dbReference type="Proteomes" id="UP000005824">
    <property type="component" value="Unassembled WGS sequence"/>
</dbReference>
<dbReference type="EMBL" id="ABVL01000042">
    <property type="protein sequence ID" value="EDY16021.1"/>
    <property type="molecule type" value="Genomic_DNA"/>
</dbReference>